<keyword evidence="4" id="KW-1185">Reference proteome</keyword>
<feature type="transmembrane region" description="Helical" evidence="2">
    <location>
        <begin position="192"/>
        <end position="213"/>
    </location>
</feature>
<evidence type="ECO:0000313" key="3">
    <source>
        <dbReference type="EMBL" id="MBB5847992.1"/>
    </source>
</evidence>
<keyword evidence="2" id="KW-0472">Membrane</keyword>
<feature type="region of interest" description="Disordered" evidence="1">
    <location>
        <begin position="220"/>
        <end position="239"/>
    </location>
</feature>
<sequence length="239" mass="25066">MTEPRGPESPAPDVAGALPSRARVDEQGRLDALASVGGWRGIVEASLPTLVFMAAYVVSQQVWPSGVAAVAVALVLGVVRLVQRQSPVQVLAGLAVVVLSVVVALTTGQARDYYLWGFVTNAAYGLAFALSVAVGWPAAGLVLGLVRGEGMHWRRSPRRRRAYATATWILVAVFALRLAVQVPLYLADAVTALGVARLVMGLPLYALGLWLAWSVSAPAPGEDDGLRPAAEDEPAPGRA</sequence>
<feature type="transmembrane region" description="Helical" evidence="2">
    <location>
        <begin position="122"/>
        <end position="146"/>
    </location>
</feature>
<proteinExistence type="predicted"/>
<feature type="transmembrane region" description="Helical" evidence="2">
    <location>
        <begin position="167"/>
        <end position="186"/>
    </location>
</feature>
<feature type="transmembrane region" description="Helical" evidence="2">
    <location>
        <begin position="62"/>
        <end position="83"/>
    </location>
</feature>
<organism evidence="3 4">
    <name type="scientific">Micrococcus endophyticus</name>
    <dbReference type="NCBI Taxonomy" id="455343"/>
    <lineage>
        <taxon>Bacteria</taxon>
        <taxon>Bacillati</taxon>
        <taxon>Actinomycetota</taxon>
        <taxon>Actinomycetes</taxon>
        <taxon>Micrococcales</taxon>
        <taxon>Micrococcaceae</taxon>
        <taxon>Micrococcus</taxon>
    </lineage>
</organism>
<comment type="caution">
    <text evidence="3">The sequence shown here is derived from an EMBL/GenBank/DDBJ whole genome shotgun (WGS) entry which is preliminary data.</text>
</comment>
<gene>
    <name evidence="3" type="ORF">HDA33_000556</name>
</gene>
<dbReference type="RefSeq" id="WP_184170677.1">
    <property type="nucleotide sequence ID" value="NZ_BAABAG010000005.1"/>
</dbReference>
<evidence type="ECO:0000313" key="4">
    <source>
        <dbReference type="Proteomes" id="UP000567246"/>
    </source>
</evidence>
<dbReference type="InterPro" id="IPR016566">
    <property type="entry name" value="UCP010219"/>
</dbReference>
<dbReference type="Pfam" id="PF11361">
    <property type="entry name" value="DUF3159"/>
    <property type="match status" value="1"/>
</dbReference>
<dbReference type="AlphaFoldDB" id="A0A7W9JIP5"/>
<evidence type="ECO:0000256" key="1">
    <source>
        <dbReference type="SAM" id="MobiDB-lite"/>
    </source>
</evidence>
<keyword evidence="2" id="KW-1133">Transmembrane helix</keyword>
<dbReference type="EMBL" id="JACHMW010000001">
    <property type="protein sequence ID" value="MBB5847992.1"/>
    <property type="molecule type" value="Genomic_DNA"/>
</dbReference>
<evidence type="ECO:0000256" key="2">
    <source>
        <dbReference type="SAM" id="Phobius"/>
    </source>
</evidence>
<name>A0A7W9JIP5_9MICC</name>
<accession>A0A7W9JIP5</accession>
<reference evidence="3 4" key="1">
    <citation type="submission" date="2020-08" db="EMBL/GenBank/DDBJ databases">
        <title>Sequencing the genomes of 1000 actinobacteria strains.</title>
        <authorList>
            <person name="Klenk H.-P."/>
        </authorList>
    </citation>
    <scope>NUCLEOTIDE SEQUENCE [LARGE SCALE GENOMIC DNA]</scope>
    <source>
        <strain evidence="3 4">DSM 17945</strain>
    </source>
</reference>
<feature type="transmembrane region" description="Helical" evidence="2">
    <location>
        <begin position="90"/>
        <end position="110"/>
    </location>
</feature>
<protein>
    <recommendedName>
        <fullName evidence="5">DUF3159 domain-containing protein</fullName>
    </recommendedName>
</protein>
<evidence type="ECO:0008006" key="5">
    <source>
        <dbReference type="Google" id="ProtNLM"/>
    </source>
</evidence>
<keyword evidence="2" id="KW-0812">Transmembrane</keyword>
<dbReference type="Proteomes" id="UP000567246">
    <property type="component" value="Unassembled WGS sequence"/>
</dbReference>